<reference evidence="1 2" key="1">
    <citation type="journal article" date="2024" name="G3 (Bethesda)">
        <title>Genome assembly of Hibiscus sabdariffa L. provides insights into metabolisms of medicinal natural products.</title>
        <authorList>
            <person name="Kim T."/>
        </authorList>
    </citation>
    <scope>NUCLEOTIDE SEQUENCE [LARGE SCALE GENOMIC DNA]</scope>
    <source>
        <strain evidence="1">TK-2024</strain>
        <tissue evidence="1">Old leaves</tissue>
    </source>
</reference>
<name>A0ABR2SM42_9ROSI</name>
<dbReference type="Proteomes" id="UP001396334">
    <property type="component" value="Unassembled WGS sequence"/>
</dbReference>
<protein>
    <submittedName>
        <fullName evidence="1">Uncharacterized protein</fullName>
    </submittedName>
</protein>
<comment type="caution">
    <text evidence="1">The sequence shown here is derived from an EMBL/GenBank/DDBJ whole genome shotgun (WGS) entry which is preliminary data.</text>
</comment>
<evidence type="ECO:0000313" key="2">
    <source>
        <dbReference type="Proteomes" id="UP001396334"/>
    </source>
</evidence>
<evidence type="ECO:0000313" key="1">
    <source>
        <dbReference type="EMBL" id="KAK9026295.1"/>
    </source>
</evidence>
<gene>
    <name evidence="1" type="ORF">V6N11_039136</name>
</gene>
<proteinExistence type="predicted"/>
<dbReference type="EMBL" id="JBBPBN010000013">
    <property type="protein sequence ID" value="KAK9026295.1"/>
    <property type="molecule type" value="Genomic_DNA"/>
</dbReference>
<organism evidence="1 2">
    <name type="scientific">Hibiscus sabdariffa</name>
    <name type="common">roselle</name>
    <dbReference type="NCBI Taxonomy" id="183260"/>
    <lineage>
        <taxon>Eukaryota</taxon>
        <taxon>Viridiplantae</taxon>
        <taxon>Streptophyta</taxon>
        <taxon>Embryophyta</taxon>
        <taxon>Tracheophyta</taxon>
        <taxon>Spermatophyta</taxon>
        <taxon>Magnoliopsida</taxon>
        <taxon>eudicotyledons</taxon>
        <taxon>Gunneridae</taxon>
        <taxon>Pentapetalae</taxon>
        <taxon>rosids</taxon>
        <taxon>malvids</taxon>
        <taxon>Malvales</taxon>
        <taxon>Malvaceae</taxon>
        <taxon>Malvoideae</taxon>
        <taxon>Hibiscus</taxon>
    </lineage>
</organism>
<accession>A0ABR2SM42</accession>
<keyword evidence="2" id="KW-1185">Reference proteome</keyword>
<sequence>MRAVCKAWAVPNRHIPAVAIDKLPWALKESSWVDDDCRLLHSLIFPRALGLCEEVEEACVVSWAHFFRCSCSGRSVLANTVVSCGPDSPSVRCYGSTCTCVSGTNKESLLYRKCVEATKCAMTWIQLPSAGIWTADDLIKAV</sequence>